<proteinExistence type="predicted"/>
<comment type="caution">
    <text evidence="1">The sequence shown here is derived from an EMBL/GenBank/DDBJ whole genome shotgun (WGS) entry which is preliminary data.</text>
</comment>
<evidence type="ECO:0000313" key="2">
    <source>
        <dbReference type="Proteomes" id="UP001203423"/>
    </source>
</evidence>
<dbReference type="RefSeq" id="WP_248941659.1">
    <property type="nucleotide sequence ID" value="NZ_JAKIKS010000080.1"/>
</dbReference>
<accession>A0ABT0LEZ6</accession>
<protein>
    <submittedName>
        <fullName evidence="1">Uncharacterized protein</fullName>
    </submittedName>
</protein>
<reference evidence="1 2" key="1">
    <citation type="submission" date="2022-01" db="EMBL/GenBank/DDBJ databases">
        <title>Whole genome-based taxonomy of the Shewanellaceae.</title>
        <authorList>
            <person name="Martin-Rodriguez A.J."/>
        </authorList>
    </citation>
    <scope>NUCLEOTIDE SEQUENCE [LARGE SCALE GENOMIC DNA]</scope>
    <source>
        <strain evidence="1 2">DSM 17177</strain>
    </source>
</reference>
<gene>
    <name evidence="1" type="ORF">L2764_17740</name>
</gene>
<sequence length="149" mass="16382">MPVITNQQLNTLKGGGRELFPALCVDLNQSSQEIVELSITVMFTGLHYGLNKSGLNKSGLNNSDINDSGLNINQSMQLNLTSNVPNIDDKKNLHAFVCPAIDNELKIFHCNVQFEKCQKSVSITPILNTSRSTIEGIENACGHYIISYL</sequence>
<evidence type="ECO:0000313" key="1">
    <source>
        <dbReference type="EMBL" id="MCL1126271.1"/>
    </source>
</evidence>
<keyword evidence="2" id="KW-1185">Reference proteome</keyword>
<dbReference type="Proteomes" id="UP001203423">
    <property type="component" value="Unassembled WGS sequence"/>
</dbReference>
<dbReference type="EMBL" id="JAKIKS010000080">
    <property type="protein sequence ID" value="MCL1126271.1"/>
    <property type="molecule type" value="Genomic_DNA"/>
</dbReference>
<name>A0ABT0LEZ6_9GAMM</name>
<organism evidence="1 2">
    <name type="scientific">Shewanella surugensis</name>
    <dbReference type="NCBI Taxonomy" id="212020"/>
    <lineage>
        <taxon>Bacteria</taxon>
        <taxon>Pseudomonadati</taxon>
        <taxon>Pseudomonadota</taxon>
        <taxon>Gammaproteobacteria</taxon>
        <taxon>Alteromonadales</taxon>
        <taxon>Shewanellaceae</taxon>
        <taxon>Shewanella</taxon>
    </lineage>
</organism>